<dbReference type="AlphaFoldDB" id="A0A1G2H4H0"/>
<gene>
    <name evidence="2" type="ORF">A2827_02140</name>
</gene>
<dbReference type="SUPFAM" id="SSF57884">
    <property type="entry name" value="Ada DNA repair protein, N-terminal domain (N-Ada 10)"/>
    <property type="match status" value="1"/>
</dbReference>
<keyword evidence="1" id="KW-0812">Transmembrane</keyword>
<reference evidence="2 3" key="1">
    <citation type="journal article" date="2016" name="Nat. Commun.">
        <title>Thousands of microbial genomes shed light on interconnected biogeochemical processes in an aquifer system.</title>
        <authorList>
            <person name="Anantharaman K."/>
            <person name="Brown C.T."/>
            <person name="Hug L.A."/>
            <person name="Sharon I."/>
            <person name="Castelle C.J."/>
            <person name="Probst A.J."/>
            <person name="Thomas B.C."/>
            <person name="Singh A."/>
            <person name="Wilkins M.J."/>
            <person name="Karaoz U."/>
            <person name="Brodie E.L."/>
            <person name="Williams K.H."/>
            <person name="Hubbard S.S."/>
            <person name="Banfield J.F."/>
        </authorList>
    </citation>
    <scope>NUCLEOTIDE SEQUENCE [LARGE SCALE GENOMIC DNA]</scope>
</reference>
<protein>
    <recommendedName>
        <fullName evidence="4">Ada DNA repair metal-binding domain-containing protein</fullName>
    </recommendedName>
</protein>
<dbReference type="Proteomes" id="UP000177932">
    <property type="component" value="Unassembled WGS sequence"/>
</dbReference>
<name>A0A1G2H4H0_9BACT</name>
<keyword evidence="1" id="KW-0472">Membrane</keyword>
<dbReference type="Gene3D" id="3.40.10.10">
    <property type="entry name" value="DNA Methylphosphotriester Repair Domain"/>
    <property type="match status" value="1"/>
</dbReference>
<sequence length="126" mass="13977">MFSKIVEVKNFVKKNESDITLFLGVILISLISFAAGRLSAPGQEKQLTEVEYLKSSAFENITNSENIQGLEERTEGMYVASKNSSKYHLPDCPGADRISSYNKIWFISKEEAEGMGYEPASNCPGL</sequence>
<dbReference type="STRING" id="1802158.A2827_02140"/>
<dbReference type="EMBL" id="MHOD01000034">
    <property type="protein sequence ID" value="OGZ57239.1"/>
    <property type="molecule type" value="Genomic_DNA"/>
</dbReference>
<dbReference type="InterPro" id="IPR035451">
    <property type="entry name" value="Ada-like_dom_sf"/>
</dbReference>
<evidence type="ECO:0000313" key="3">
    <source>
        <dbReference type="Proteomes" id="UP000177932"/>
    </source>
</evidence>
<keyword evidence="1" id="KW-1133">Transmembrane helix</keyword>
<evidence type="ECO:0008006" key="4">
    <source>
        <dbReference type="Google" id="ProtNLM"/>
    </source>
</evidence>
<comment type="caution">
    <text evidence="2">The sequence shown here is derived from an EMBL/GenBank/DDBJ whole genome shotgun (WGS) entry which is preliminary data.</text>
</comment>
<feature type="transmembrane region" description="Helical" evidence="1">
    <location>
        <begin position="19"/>
        <end position="38"/>
    </location>
</feature>
<organism evidence="2 3">
    <name type="scientific">Candidatus Spechtbacteria bacterium RIFCSPHIGHO2_01_FULL_43_30</name>
    <dbReference type="NCBI Taxonomy" id="1802158"/>
    <lineage>
        <taxon>Bacteria</taxon>
        <taxon>Candidatus Spechtiibacteriota</taxon>
    </lineage>
</organism>
<evidence type="ECO:0000313" key="2">
    <source>
        <dbReference type="EMBL" id="OGZ57239.1"/>
    </source>
</evidence>
<evidence type="ECO:0000256" key="1">
    <source>
        <dbReference type="SAM" id="Phobius"/>
    </source>
</evidence>
<proteinExistence type="predicted"/>
<accession>A0A1G2H4H0</accession>